<protein>
    <recommendedName>
        <fullName evidence="3">Type VI secretion system baseplate subunit TssG</fullName>
    </recommendedName>
</protein>
<organism evidence="1 2">
    <name type="scientific">Photobacterium profundum (strain SS9)</name>
    <dbReference type="NCBI Taxonomy" id="298386"/>
    <lineage>
        <taxon>Bacteria</taxon>
        <taxon>Pseudomonadati</taxon>
        <taxon>Pseudomonadota</taxon>
        <taxon>Gammaproteobacteria</taxon>
        <taxon>Vibrionales</taxon>
        <taxon>Vibrionaceae</taxon>
        <taxon>Photobacterium</taxon>
    </lineage>
</organism>
<gene>
    <name evidence="1" type="primary">VV20431</name>
    <name evidence="1" type="ordered locus">PBPRA0672</name>
</gene>
<keyword evidence="2" id="KW-1185">Reference proteome</keyword>
<dbReference type="eggNOG" id="COG3520">
    <property type="taxonomic scope" value="Bacteria"/>
</dbReference>
<dbReference type="Pfam" id="PF06996">
    <property type="entry name" value="T6SS_TssG"/>
    <property type="match status" value="1"/>
</dbReference>
<dbReference type="PANTHER" id="PTHR35564">
    <property type="match status" value="1"/>
</dbReference>
<dbReference type="KEGG" id="ppr:PBPRA0672"/>
<evidence type="ECO:0008006" key="3">
    <source>
        <dbReference type="Google" id="ProtNLM"/>
    </source>
</evidence>
<dbReference type="EMBL" id="CR378665">
    <property type="protein sequence ID" value="CAG19093.1"/>
    <property type="molecule type" value="Genomic_DNA"/>
</dbReference>
<dbReference type="STRING" id="298386.PBPRA0672"/>
<dbReference type="HOGENOM" id="CLU_048238_1_1_6"/>
<dbReference type="PANTHER" id="PTHR35564:SF4">
    <property type="entry name" value="CYTOPLASMIC PROTEIN"/>
    <property type="match status" value="1"/>
</dbReference>
<name>Q6LUD2_PHOPR</name>
<evidence type="ECO:0000313" key="1">
    <source>
        <dbReference type="EMBL" id="CAG19093.1"/>
    </source>
</evidence>
<dbReference type="InterPro" id="IPR010732">
    <property type="entry name" value="T6SS_TssG-like"/>
</dbReference>
<proteinExistence type="predicted"/>
<dbReference type="Proteomes" id="UP000000593">
    <property type="component" value="Chromosome 1"/>
</dbReference>
<reference evidence="2" key="1">
    <citation type="journal article" date="2005" name="Science">
        <title>Life at depth: Photobacterium profundum genome sequence and expression analysis.</title>
        <authorList>
            <person name="Vezzi A."/>
            <person name="Campanaro S."/>
            <person name="D'Angelo M."/>
            <person name="Simonato F."/>
            <person name="Vitulo N."/>
            <person name="Lauro F.M."/>
            <person name="Cestaro A."/>
            <person name="Malacrida G."/>
            <person name="Simionati B."/>
            <person name="Cannata N."/>
            <person name="Romualdi C."/>
            <person name="Bartlett D.H."/>
            <person name="Valle G."/>
        </authorList>
    </citation>
    <scope>NUCLEOTIDE SEQUENCE [LARGE SCALE GENOMIC DNA]</scope>
    <source>
        <strain evidence="2">ATCC BAA-1253 / SS9</strain>
    </source>
</reference>
<dbReference type="NCBIfam" id="TIGR03347">
    <property type="entry name" value="VI_chp_1"/>
    <property type="match status" value="1"/>
</dbReference>
<sequence>MACCGWWAGTIVMPPLNVDQLNNHDLYEVVFAIERYLMQTGQTLEIGTDALIDNEKVRFQSSQHLGFSASEVKVTQQQNEKIVLEVSSLGLTGPAGVLPRHYTELVLQRIKKKDYAFKDFLDLFNHRIISLYYKSWEKYQYAVQHQNYLWGKHSDMHEVLKSLTGARYDNDIYWGGLLAKTVRNRSSLEAILSHKLGCSVTVKEFEGRWMPLKDSEQTALSSSLIPEGQHAKLGHSTVLGKRVWDVNAAIKIVIHAADVELTRRLTQKGELLQAIQHITQHFVSSATAISWQVQTAYMHLPTATLKRNTTQLGRSAMLGIRSSLAFQSASISLN</sequence>
<dbReference type="AlphaFoldDB" id="Q6LUD2"/>
<evidence type="ECO:0000313" key="2">
    <source>
        <dbReference type="Proteomes" id="UP000000593"/>
    </source>
</evidence>
<accession>Q6LUD2</accession>